<sequence>MLILHISDLHCETYMLEKLLSTDDANRADIIAFTGDAECDGETVDLLQSINKPVFFVPGNMDDIAVAKIFDRAGMNIDGKVIRQADYAFVGLGGISVISSLETAKEKLSKEKPGKMIVLSHHPPRNGVTDKARIGVSAGLVELRNFILEYKPVLHMHGHIHESPSYTFIGDTLIVNPGPLKRGRYAIIDVEARKAYLNTLY</sequence>
<dbReference type="Gene3D" id="3.60.21.10">
    <property type="match status" value="1"/>
</dbReference>
<dbReference type="InterPro" id="IPR024654">
    <property type="entry name" value="Calcineurin-like_PHP_lpxH"/>
</dbReference>
<evidence type="ECO:0000313" key="2">
    <source>
        <dbReference type="EMBL" id="HDS10211.1"/>
    </source>
</evidence>
<dbReference type="InterPro" id="IPR029052">
    <property type="entry name" value="Metallo-depent_PP-like"/>
</dbReference>
<dbReference type="PANTHER" id="PTHR37523:SF1">
    <property type="entry name" value="CALCINEURIN-LIKE PHOSPHOESTERASE DOMAIN-CONTAINING PROTEIN"/>
    <property type="match status" value="1"/>
</dbReference>
<accession>A0A7C1IEX3</accession>
<name>A0A7C1IEX3_9CREN</name>
<proteinExistence type="predicted"/>
<evidence type="ECO:0000259" key="1">
    <source>
        <dbReference type="Pfam" id="PF12850"/>
    </source>
</evidence>
<comment type="caution">
    <text evidence="2">The sequence shown here is derived from an EMBL/GenBank/DDBJ whole genome shotgun (WGS) entry which is preliminary data.</text>
</comment>
<reference evidence="2" key="1">
    <citation type="journal article" date="2020" name="mSystems">
        <title>Genome- and Community-Level Interaction Insights into Carbon Utilization and Element Cycling Functions of Hydrothermarchaeota in Hydrothermal Sediment.</title>
        <authorList>
            <person name="Zhou Z."/>
            <person name="Liu Y."/>
            <person name="Xu W."/>
            <person name="Pan J."/>
            <person name="Luo Z.H."/>
            <person name="Li M."/>
        </authorList>
    </citation>
    <scope>NUCLEOTIDE SEQUENCE [LARGE SCALE GENOMIC DNA]</scope>
    <source>
        <strain evidence="2">SpSt-123</strain>
    </source>
</reference>
<dbReference type="Pfam" id="PF12850">
    <property type="entry name" value="Metallophos_2"/>
    <property type="match status" value="1"/>
</dbReference>
<dbReference type="AlphaFoldDB" id="A0A7C1IEX3"/>
<organism evidence="2">
    <name type="scientific">Fervidicoccus fontis</name>
    <dbReference type="NCBI Taxonomy" id="683846"/>
    <lineage>
        <taxon>Archaea</taxon>
        <taxon>Thermoproteota</taxon>
        <taxon>Thermoprotei</taxon>
        <taxon>Fervidicoccales</taxon>
        <taxon>Fervidicoccaceae</taxon>
        <taxon>Fervidicoccus</taxon>
    </lineage>
</organism>
<dbReference type="PANTHER" id="PTHR37523">
    <property type="entry name" value="METALLOPHOSPHOESTERASE"/>
    <property type="match status" value="1"/>
</dbReference>
<gene>
    <name evidence="2" type="ORF">ENO04_01115</name>
</gene>
<protein>
    <recommendedName>
        <fullName evidence="1">Calcineurin-like phosphoesterase domain-containing protein</fullName>
    </recommendedName>
</protein>
<dbReference type="EMBL" id="DSDY01000038">
    <property type="protein sequence ID" value="HDS10211.1"/>
    <property type="molecule type" value="Genomic_DNA"/>
</dbReference>
<dbReference type="SUPFAM" id="SSF56300">
    <property type="entry name" value="Metallo-dependent phosphatases"/>
    <property type="match status" value="1"/>
</dbReference>
<feature type="domain" description="Calcineurin-like phosphoesterase" evidence="1">
    <location>
        <begin position="1"/>
        <end position="186"/>
    </location>
</feature>